<dbReference type="InterPro" id="IPR003737">
    <property type="entry name" value="GlcNAc_PI_deacetylase-related"/>
</dbReference>
<comment type="caution">
    <text evidence="2">The sequence shown here is derived from an EMBL/GenBank/DDBJ whole genome shotgun (WGS) entry which is preliminary data.</text>
</comment>
<keyword evidence="1" id="KW-0862">Zinc</keyword>
<gene>
    <name evidence="2" type="ORF">Rhe02_29790</name>
</gene>
<evidence type="ECO:0000313" key="2">
    <source>
        <dbReference type="EMBL" id="GIH04912.1"/>
    </source>
</evidence>
<keyword evidence="3" id="KW-1185">Reference proteome</keyword>
<dbReference type="GO" id="GO:0016811">
    <property type="term" value="F:hydrolase activity, acting on carbon-nitrogen (but not peptide) bonds, in linear amides"/>
    <property type="evidence" value="ECO:0007669"/>
    <property type="project" value="TreeGrafter"/>
</dbReference>
<dbReference type="EMBL" id="BONY01000015">
    <property type="protein sequence ID" value="GIH04912.1"/>
    <property type="molecule type" value="Genomic_DNA"/>
</dbReference>
<dbReference type="SUPFAM" id="SSF102588">
    <property type="entry name" value="LmbE-like"/>
    <property type="match status" value="1"/>
</dbReference>
<organism evidence="2 3">
    <name type="scientific">Rhizocola hellebori</name>
    <dbReference type="NCBI Taxonomy" id="1392758"/>
    <lineage>
        <taxon>Bacteria</taxon>
        <taxon>Bacillati</taxon>
        <taxon>Actinomycetota</taxon>
        <taxon>Actinomycetes</taxon>
        <taxon>Micromonosporales</taxon>
        <taxon>Micromonosporaceae</taxon>
        <taxon>Rhizocola</taxon>
    </lineage>
</organism>
<name>A0A8J3Q803_9ACTN</name>
<evidence type="ECO:0000313" key="3">
    <source>
        <dbReference type="Proteomes" id="UP000612899"/>
    </source>
</evidence>
<sequence length="242" mass="26688">MSDRTLLVLTAHPGDFVWRCSGAIALAVSRGERVVIGCLSYGERGESASLWRKGFDLDQVKAQRRAEAEQAAAVLGAEIRFYDAGDYPLQETPELRQQLIALYRELQPSVVLTHAAQDPYNDDHAVAHAIALRARVFAQAAGVQAPGEVIGAPPVFCFEPHQPEQCGFLPNVLLDITPVWDRKLEAMRILAAQAHLVTYYTELGHRRGTQAARNSGPNLGLPTEVFAEAYQRIYPQVTQELT</sequence>
<dbReference type="RefSeq" id="WP_203908784.1">
    <property type="nucleotide sequence ID" value="NZ_BONY01000015.1"/>
</dbReference>
<dbReference type="Pfam" id="PF02585">
    <property type="entry name" value="PIG-L"/>
    <property type="match status" value="1"/>
</dbReference>
<accession>A0A8J3Q803</accession>
<reference evidence="2" key="1">
    <citation type="submission" date="2021-01" db="EMBL/GenBank/DDBJ databases">
        <title>Whole genome shotgun sequence of Rhizocola hellebori NBRC 109834.</title>
        <authorList>
            <person name="Komaki H."/>
            <person name="Tamura T."/>
        </authorList>
    </citation>
    <scope>NUCLEOTIDE SEQUENCE</scope>
    <source>
        <strain evidence="2">NBRC 109834</strain>
    </source>
</reference>
<proteinExistence type="predicted"/>
<dbReference type="InterPro" id="IPR024078">
    <property type="entry name" value="LmbE-like_dom_sf"/>
</dbReference>
<dbReference type="Gene3D" id="3.40.50.10320">
    <property type="entry name" value="LmbE-like"/>
    <property type="match status" value="1"/>
</dbReference>
<dbReference type="PANTHER" id="PTHR12993">
    <property type="entry name" value="N-ACETYLGLUCOSAMINYL-PHOSPHATIDYLINOSITOL DE-N-ACETYLASE-RELATED"/>
    <property type="match status" value="1"/>
</dbReference>
<dbReference type="Proteomes" id="UP000612899">
    <property type="component" value="Unassembled WGS sequence"/>
</dbReference>
<protein>
    <recommendedName>
        <fullName evidence="4">PIG-L family deacetylase</fullName>
    </recommendedName>
</protein>
<evidence type="ECO:0008006" key="4">
    <source>
        <dbReference type="Google" id="ProtNLM"/>
    </source>
</evidence>
<dbReference type="PANTHER" id="PTHR12993:SF29">
    <property type="entry name" value="BLR3841 PROTEIN"/>
    <property type="match status" value="1"/>
</dbReference>
<dbReference type="GO" id="GO:0016137">
    <property type="term" value="P:glycoside metabolic process"/>
    <property type="evidence" value="ECO:0007669"/>
    <property type="project" value="UniProtKB-ARBA"/>
</dbReference>
<dbReference type="AlphaFoldDB" id="A0A8J3Q803"/>
<evidence type="ECO:0000256" key="1">
    <source>
        <dbReference type="ARBA" id="ARBA00022833"/>
    </source>
</evidence>